<reference evidence="6" key="1">
    <citation type="journal article" date="2020" name="Stud. Mycol.">
        <title>101 Dothideomycetes genomes: a test case for predicting lifestyles and emergence of pathogens.</title>
        <authorList>
            <person name="Haridas S."/>
            <person name="Albert R."/>
            <person name="Binder M."/>
            <person name="Bloem J."/>
            <person name="Labutti K."/>
            <person name="Salamov A."/>
            <person name="Andreopoulos B."/>
            <person name="Baker S."/>
            <person name="Barry K."/>
            <person name="Bills G."/>
            <person name="Bluhm B."/>
            <person name="Cannon C."/>
            <person name="Castanera R."/>
            <person name="Culley D."/>
            <person name="Daum C."/>
            <person name="Ezra D."/>
            <person name="Gonzalez J."/>
            <person name="Henrissat B."/>
            <person name="Kuo A."/>
            <person name="Liang C."/>
            <person name="Lipzen A."/>
            <person name="Lutzoni F."/>
            <person name="Magnuson J."/>
            <person name="Mondo S."/>
            <person name="Nolan M."/>
            <person name="Ohm R."/>
            <person name="Pangilinan J."/>
            <person name="Park H.-J."/>
            <person name="Ramirez L."/>
            <person name="Alfaro M."/>
            <person name="Sun H."/>
            <person name="Tritt A."/>
            <person name="Yoshinaga Y."/>
            <person name="Zwiers L.-H."/>
            <person name="Turgeon B."/>
            <person name="Goodwin S."/>
            <person name="Spatafora J."/>
            <person name="Crous P."/>
            <person name="Grigoriev I."/>
        </authorList>
    </citation>
    <scope>NUCLEOTIDE SEQUENCE</scope>
    <source>
        <strain evidence="6">CBS 207.26</strain>
    </source>
</reference>
<dbReference type="CDD" id="cd00118">
    <property type="entry name" value="LysM"/>
    <property type="match status" value="1"/>
</dbReference>
<dbReference type="Pfam" id="PF01476">
    <property type="entry name" value="LysM"/>
    <property type="match status" value="1"/>
</dbReference>
<keyword evidence="7" id="KW-1185">Reference proteome</keyword>
<dbReference type="InterPro" id="IPR018392">
    <property type="entry name" value="LysM"/>
</dbReference>
<evidence type="ECO:0000313" key="7">
    <source>
        <dbReference type="Proteomes" id="UP000800200"/>
    </source>
</evidence>
<dbReference type="InterPro" id="IPR036779">
    <property type="entry name" value="LysM_dom_sf"/>
</dbReference>
<organism evidence="6 7">
    <name type="scientific">Zopfia rhizophila CBS 207.26</name>
    <dbReference type="NCBI Taxonomy" id="1314779"/>
    <lineage>
        <taxon>Eukaryota</taxon>
        <taxon>Fungi</taxon>
        <taxon>Dikarya</taxon>
        <taxon>Ascomycota</taxon>
        <taxon>Pezizomycotina</taxon>
        <taxon>Dothideomycetes</taxon>
        <taxon>Dothideomycetes incertae sedis</taxon>
        <taxon>Zopfiaceae</taxon>
        <taxon>Zopfia</taxon>
    </lineage>
</organism>
<dbReference type="SUPFAM" id="SSF54106">
    <property type="entry name" value="LysM domain"/>
    <property type="match status" value="1"/>
</dbReference>
<evidence type="ECO:0000256" key="2">
    <source>
        <dbReference type="ARBA" id="ARBA00023026"/>
    </source>
</evidence>
<evidence type="ECO:0000256" key="3">
    <source>
        <dbReference type="SAM" id="MobiDB-lite"/>
    </source>
</evidence>
<dbReference type="InterPro" id="IPR023346">
    <property type="entry name" value="Lysozyme-like_dom_sf"/>
</dbReference>
<dbReference type="PROSITE" id="PS51782">
    <property type="entry name" value="LYSM"/>
    <property type="match status" value="1"/>
</dbReference>
<protein>
    <submittedName>
        <fullName evidence="6">Carbohydrate-binding module family 50 protein</fullName>
    </submittedName>
</protein>
<evidence type="ECO:0000259" key="5">
    <source>
        <dbReference type="PROSITE" id="PS51782"/>
    </source>
</evidence>
<dbReference type="AlphaFoldDB" id="A0A6A6EFB9"/>
<feature type="region of interest" description="Disordered" evidence="3">
    <location>
        <begin position="248"/>
        <end position="331"/>
    </location>
</feature>
<dbReference type="SMART" id="SM00257">
    <property type="entry name" value="LysM"/>
    <property type="match status" value="1"/>
</dbReference>
<name>A0A6A6EFB9_9PEZI</name>
<gene>
    <name evidence="6" type="ORF">K469DRAFT_626252</name>
</gene>
<accession>A0A6A6EFB9</accession>
<dbReference type="InterPro" id="IPR052210">
    <property type="entry name" value="LysM1-like"/>
</dbReference>
<evidence type="ECO:0000256" key="1">
    <source>
        <dbReference type="ARBA" id="ARBA00022669"/>
    </source>
</evidence>
<keyword evidence="4" id="KW-0732">Signal</keyword>
<dbReference type="Proteomes" id="UP000800200">
    <property type="component" value="Unassembled WGS sequence"/>
</dbReference>
<dbReference type="GO" id="GO:0008061">
    <property type="term" value="F:chitin binding"/>
    <property type="evidence" value="ECO:0007669"/>
    <property type="project" value="UniProtKB-KW"/>
</dbReference>
<dbReference type="EMBL" id="ML994621">
    <property type="protein sequence ID" value="KAF2189328.1"/>
    <property type="molecule type" value="Genomic_DNA"/>
</dbReference>
<keyword evidence="2" id="KW-0843">Virulence</keyword>
<feature type="signal peptide" evidence="4">
    <location>
        <begin position="1"/>
        <end position="19"/>
    </location>
</feature>
<evidence type="ECO:0000256" key="4">
    <source>
        <dbReference type="SAM" id="SignalP"/>
    </source>
</evidence>
<sequence>MVAAPLIFVASSIFGLSQAAPLTPFSHFTHYLVGRDTDSYKVYGGDGTVAQGWPAISDWVDYDSMWDANSKLLSTSCTSGIPSNSKKEIAAIKAGIEEAAKGADMDHRFILAIIMQESGGCVRVNTTYSPGDGIRNPGLMQDFNGKHTCNDPKKGTPMQNPCKDETIKGMVTDGAGVTNDGGLKQAIENSKVTDDSKYYKAARIYNSGAVDKSGNLGKGGATHCYASDVANRLTGWVSAKRLCEENTIGNVQGKPGGPKSPSNSTTTAAPKPTGTGISGAIPPTLVPTSAPFSNGTTVIPTETVVPSTTGTASLPTDTSVNGAGVGTITSQPVGPKGQGAVKNCKAWYTVKSGDNCESIENFYGLPRDTLKKFNTGLDKKCTNLELGASYCVRDR</sequence>
<evidence type="ECO:0000313" key="6">
    <source>
        <dbReference type="EMBL" id="KAF2189328.1"/>
    </source>
</evidence>
<dbReference type="PANTHER" id="PTHR34997:SF1">
    <property type="entry name" value="PEPTIDOGLYCAN-BINDING LYSIN DOMAIN"/>
    <property type="match status" value="1"/>
</dbReference>
<proteinExistence type="predicted"/>
<keyword evidence="1" id="KW-0147">Chitin-binding</keyword>
<feature type="chain" id="PRO_5025468005" evidence="4">
    <location>
        <begin position="20"/>
        <end position="395"/>
    </location>
</feature>
<dbReference type="PANTHER" id="PTHR34997">
    <property type="entry name" value="AM15"/>
    <property type="match status" value="1"/>
</dbReference>
<feature type="domain" description="LysM" evidence="5">
    <location>
        <begin position="346"/>
        <end position="392"/>
    </location>
</feature>
<dbReference type="Gene3D" id="3.10.350.10">
    <property type="entry name" value="LysM domain"/>
    <property type="match status" value="1"/>
</dbReference>
<dbReference type="Gene3D" id="1.10.530.10">
    <property type="match status" value="1"/>
</dbReference>
<feature type="compositionally biased region" description="Polar residues" evidence="3">
    <location>
        <begin position="286"/>
        <end position="331"/>
    </location>
</feature>
<feature type="compositionally biased region" description="Low complexity" evidence="3">
    <location>
        <begin position="265"/>
        <end position="275"/>
    </location>
</feature>
<dbReference type="OrthoDB" id="1193027at2759"/>
<dbReference type="SUPFAM" id="SSF53955">
    <property type="entry name" value="Lysozyme-like"/>
    <property type="match status" value="1"/>
</dbReference>